<feature type="transmembrane region" description="Helical" evidence="10">
    <location>
        <begin position="141"/>
        <end position="159"/>
    </location>
</feature>
<reference evidence="11 12" key="1">
    <citation type="submission" date="2019-11" db="EMBL/GenBank/DDBJ databases">
        <authorList>
            <person name="Zhang X.Y."/>
        </authorList>
    </citation>
    <scope>NUCLEOTIDE SEQUENCE [LARGE SCALE GENOMIC DNA]</scope>
    <source>
        <strain evidence="11 12">C176</strain>
    </source>
</reference>
<comment type="subcellular location">
    <subcellularLocation>
        <location evidence="1">Cell inner membrane</location>
        <topology evidence="1">Multi-pass membrane protein</topology>
    </subcellularLocation>
</comment>
<dbReference type="CDD" id="cd06582">
    <property type="entry name" value="TM_PBP1_LivH_like"/>
    <property type="match status" value="1"/>
</dbReference>
<feature type="transmembrane region" description="Helical" evidence="10">
    <location>
        <begin position="94"/>
        <end position="115"/>
    </location>
</feature>
<dbReference type="GO" id="GO:0015192">
    <property type="term" value="F:L-phenylalanine transmembrane transporter activity"/>
    <property type="evidence" value="ECO:0007669"/>
    <property type="project" value="TreeGrafter"/>
</dbReference>
<dbReference type="EMBL" id="WJPP01000002">
    <property type="protein sequence ID" value="MRH77881.1"/>
    <property type="molecule type" value="Genomic_DNA"/>
</dbReference>
<dbReference type="RefSeq" id="WP_153718939.1">
    <property type="nucleotide sequence ID" value="NZ_WJPP01000002.1"/>
</dbReference>
<evidence type="ECO:0000256" key="10">
    <source>
        <dbReference type="SAM" id="Phobius"/>
    </source>
</evidence>
<evidence type="ECO:0000256" key="5">
    <source>
        <dbReference type="ARBA" id="ARBA00022692"/>
    </source>
</evidence>
<protein>
    <submittedName>
        <fullName evidence="11">Branched-chain amino acid ABC transporter permease</fullName>
    </submittedName>
</protein>
<dbReference type="Proteomes" id="UP000433788">
    <property type="component" value="Unassembled WGS sequence"/>
</dbReference>
<evidence type="ECO:0000256" key="1">
    <source>
        <dbReference type="ARBA" id="ARBA00004429"/>
    </source>
</evidence>
<keyword evidence="8 10" id="KW-0472">Membrane</keyword>
<feature type="transmembrane region" description="Helical" evidence="10">
    <location>
        <begin position="48"/>
        <end position="73"/>
    </location>
</feature>
<dbReference type="AlphaFoldDB" id="A0A6N7QNA8"/>
<comment type="caution">
    <text evidence="11">The sequence shown here is derived from an EMBL/GenBank/DDBJ whole genome shotgun (WGS) entry which is preliminary data.</text>
</comment>
<dbReference type="PANTHER" id="PTHR11795:SF371">
    <property type="entry name" value="HIGH-AFFINITY BRANCHED-CHAIN AMINO ACID TRANSPORT SYSTEM PERMEASE PROTEIN LIVH"/>
    <property type="match status" value="1"/>
</dbReference>
<dbReference type="InterPro" id="IPR001851">
    <property type="entry name" value="ABC_transp_permease"/>
</dbReference>
<accession>A0A6N7QNA8</accession>
<feature type="transmembrane region" description="Helical" evidence="10">
    <location>
        <begin position="264"/>
        <end position="283"/>
    </location>
</feature>
<feature type="transmembrane region" description="Helical" evidence="10">
    <location>
        <begin position="188"/>
        <end position="207"/>
    </location>
</feature>
<keyword evidence="7 10" id="KW-1133">Transmembrane helix</keyword>
<keyword evidence="5 10" id="KW-0812">Transmembrane</keyword>
<evidence type="ECO:0000256" key="3">
    <source>
        <dbReference type="ARBA" id="ARBA00022475"/>
    </source>
</evidence>
<sequence length="287" mass="30620">MWIEVTQLFINGLLLGSILALGAVGATMIFGVLRFAHFAHGDLMTMGAYFALLVVVSLNLPVMVALPVAMLMTAGLAVGIDQVVYRRIRRVQPVILLISSFATALILRAVVQMIWGSSNQVYATGIQMPWRIGPLAIKPDHILIFCAAAVLVIAVHLFLSRTRMGKAMRAMSDNMNLALITGIPADRVIMWTWAIGGALAAAAGVFLGMDTRLHPVMGWTLLLPVFAATIVGGIGRPYGAIFGGLLIGCAMELSTLIIPGAYKPAVAFAIMILTLIFRPQGIIKGAL</sequence>
<dbReference type="GO" id="GO:1903806">
    <property type="term" value="P:L-isoleucine import across plasma membrane"/>
    <property type="evidence" value="ECO:0007669"/>
    <property type="project" value="TreeGrafter"/>
</dbReference>
<keyword evidence="6" id="KW-0029">Amino-acid transport</keyword>
<keyword evidence="3" id="KW-1003">Cell membrane</keyword>
<dbReference type="GO" id="GO:0015188">
    <property type="term" value="F:L-isoleucine transmembrane transporter activity"/>
    <property type="evidence" value="ECO:0007669"/>
    <property type="project" value="TreeGrafter"/>
</dbReference>
<dbReference type="GO" id="GO:0015808">
    <property type="term" value="P:L-alanine transport"/>
    <property type="evidence" value="ECO:0007669"/>
    <property type="project" value="TreeGrafter"/>
</dbReference>
<comment type="similarity">
    <text evidence="9">Belongs to the binding-protein-dependent transport system permease family. LivHM subfamily.</text>
</comment>
<dbReference type="GO" id="GO:0015190">
    <property type="term" value="F:L-leucine transmembrane transporter activity"/>
    <property type="evidence" value="ECO:0007669"/>
    <property type="project" value="TreeGrafter"/>
</dbReference>
<proteinExistence type="inferred from homology"/>
<evidence type="ECO:0000256" key="9">
    <source>
        <dbReference type="ARBA" id="ARBA00037998"/>
    </source>
</evidence>
<dbReference type="InterPro" id="IPR052157">
    <property type="entry name" value="BCAA_transport_permease"/>
</dbReference>
<evidence type="ECO:0000256" key="2">
    <source>
        <dbReference type="ARBA" id="ARBA00022448"/>
    </source>
</evidence>
<dbReference type="GO" id="GO:0005304">
    <property type="term" value="F:L-valine transmembrane transporter activity"/>
    <property type="evidence" value="ECO:0007669"/>
    <property type="project" value="TreeGrafter"/>
</dbReference>
<evidence type="ECO:0000313" key="11">
    <source>
        <dbReference type="EMBL" id="MRH77881.1"/>
    </source>
</evidence>
<dbReference type="GO" id="GO:0042941">
    <property type="term" value="P:D-alanine transmembrane transport"/>
    <property type="evidence" value="ECO:0007669"/>
    <property type="project" value="TreeGrafter"/>
</dbReference>
<evidence type="ECO:0000256" key="7">
    <source>
        <dbReference type="ARBA" id="ARBA00022989"/>
    </source>
</evidence>
<keyword evidence="2" id="KW-0813">Transport</keyword>
<feature type="transmembrane region" description="Helical" evidence="10">
    <location>
        <begin position="12"/>
        <end position="36"/>
    </location>
</feature>
<evidence type="ECO:0000256" key="4">
    <source>
        <dbReference type="ARBA" id="ARBA00022519"/>
    </source>
</evidence>
<evidence type="ECO:0000313" key="12">
    <source>
        <dbReference type="Proteomes" id="UP000433788"/>
    </source>
</evidence>
<name>A0A6N7QNA8_9GAMM</name>
<organism evidence="11 12">
    <name type="scientific">Spiribacter salilacus</name>
    <dbReference type="NCBI Taxonomy" id="2664894"/>
    <lineage>
        <taxon>Bacteria</taxon>
        <taxon>Pseudomonadati</taxon>
        <taxon>Pseudomonadota</taxon>
        <taxon>Gammaproteobacteria</taxon>
        <taxon>Chromatiales</taxon>
        <taxon>Ectothiorhodospiraceae</taxon>
        <taxon>Spiribacter</taxon>
    </lineage>
</organism>
<dbReference type="GO" id="GO:0005886">
    <property type="term" value="C:plasma membrane"/>
    <property type="evidence" value="ECO:0007669"/>
    <property type="project" value="UniProtKB-SubCell"/>
</dbReference>
<keyword evidence="12" id="KW-1185">Reference proteome</keyword>
<gene>
    <name evidence="11" type="ORF">GH984_04105</name>
</gene>
<dbReference type="PANTHER" id="PTHR11795">
    <property type="entry name" value="BRANCHED-CHAIN AMINO ACID TRANSPORT SYSTEM PERMEASE PROTEIN LIVH"/>
    <property type="match status" value="1"/>
</dbReference>
<keyword evidence="4" id="KW-0997">Cell inner membrane</keyword>
<evidence type="ECO:0000256" key="8">
    <source>
        <dbReference type="ARBA" id="ARBA00023136"/>
    </source>
</evidence>
<dbReference type="Pfam" id="PF02653">
    <property type="entry name" value="BPD_transp_2"/>
    <property type="match status" value="1"/>
</dbReference>
<evidence type="ECO:0000256" key="6">
    <source>
        <dbReference type="ARBA" id="ARBA00022970"/>
    </source>
</evidence>